<proteinExistence type="predicted"/>
<keyword evidence="3" id="KW-1185">Reference proteome</keyword>
<evidence type="ECO:0000256" key="1">
    <source>
        <dbReference type="SAM" id="Phobius"/>
    </source>
</evidence>
<dbReference type="Proteomes" id="UP001501729">
    <property type="component" value="Unassembled WGS sequence"/>
</dbReference>
<gene>
    <name evidence="2" type="ORF">GCM10025751_28890</name>
</gene>
<dbReference type="Pfam" id="PF10028">
    <property type="entry name" value="DUF2270"/>
    <property type="match status" value="1"/>
</dbReference>
<evidence type="ECO:0000313" key="2">
    <source>
        <dbReference type="EMBL" id="GAA5052571.1"/>
    </source>
</evidence>
<feature type="transmembrane region" description="Helical" evidence="1">
    <location>
        <begin position="78"/>
        <end position="96"/>
    </location>
</feature>
<dbReference type="AlphaFoldDB" id="A0AAV3UIY7"/>
<dbReference type="InterPro" id="IPR014470">
    <property type="entry name" value="UCP01500"/>
</dbReference>
<dbReference type="EMBL" id="BAABKX010000012">
    <property type="protein sequence ID" value="GAA5052571.1"/>
    <property type="molecule type" value="Genomic_DNA"/>
</dbReference>
<reference evidence="2 3" key="1">
    <citation type="journal article" date="2019" name="Int. J. Syst. Evol. Microbiol.">
        <title>The Global Catalogue of Microorganisms (GCM) 10K type strain sequencing project: providing services to taxonomists for standard genome sequencing and annotation.</title>
        <authorList>
            <consortium name="The Broad Institute Genomics Platform"/>
            <consortium name="The Broad Institute Genome Sequencing Center for Infectious Disease"/>
            <person name="Wu L."/>
            <person name="Ma J."/>
        </authorList>
    </citation>
    <scope>NUCLEOTIDE SEQUENCE [LARGE SCALE GENOMIC DNA]</scope>
    <source>
        <strain evidence="2 3">JCM 17504</strain>
    </source>
</reference>
<name>A0AAV3UIY7_9EURY</name>
<feature type="transmembrane region" description="Helical" evidence="1">
    <location>
        <begin position="53"/>
        <end position="72"/>
    </location>
</feature>
<evidence type="ECO:0008006" key="4">
    <source>
        <dbReference type="Google" id="ProtNLM"/>
    </source>
</evidence>
<sequence>MLWWKKQTSLKPEGEEEPEVAEEAVYDRSELLSLLLQYYRGEMSQSATFLGRFDLTADWAVAVVTAILALSFESRGSYLLFIGMVALSKFLILMYADIVYTMSIGHESVLSKKTSLRTHSTRKATTYELARKDR</sequence>
<keyword evidence="1" id="KW-0812">Transmembrane</keyword>
<protein>
    <recommendedName>
        <fullName evidence="4">DUF4220 domain-containing protein</fullName>
    </recommendedName>
</protein>
<keyword evidence="1" id="KW-0472">Membrane</keyword>
<keyword evidence="1" id="KW-1133">Transmembrane helix</keyword>
<comment type="caution">
    <text evidence="2">The sequence shown here is derived from an EMBL/GenBank/DDBJ whole genome shotgun (WGS) entry which is preliminary data.</text>
</comment>
<evidence type="ECO:0000313" key="3">
    <source>
        <dbReference type="Proteomes" id="UP001501729"/>
    </source>
</evidence>
<accession>A0AAV3UIY7</accession>
<organism evidence="2 3">
    <name type="scientific">Haladaptatus pallidirubidus</name>
    <dbReference type="NCBI Taxonomy" id="1008152"/>
    <lineage>
        <taxon>Archaea</taxon>
        <taxon>Methanobacteriati</taxon>
        <taxon>Methanobacteriota</taxon>
        <taxon>Stenosarchaea group</taxon>
        <taxon>Halobacteria</taxon>
        <taxon>Halobacteriales</taxon>
        <taxon>Haladaptataceae</taxon>
        <taxon>Haladaptatus</taxon>
    </lineage>
</organism>